<evidence type="ECO:0000259" key="9">
    <source>
        <dbReference type="Pfam" id="PF13231"/>
    </source>
</evidence>
<sequence length="608" mass="67893">MSLAAVRDDRHMLKHHLLILLAAGAVFFTNLGAAALFDEDEPKNAVCGREMFERGDWIVPTFNAELRTDKPILIYWIMLCSYTVFGVNEFAARFGSSVLAVGTSLLAYHLGRLLFHREVGLWAGVVLCTCLMFSAVGRAVTPDSTLIFCTTSAFLGYVWAVAKRHGGRFGAPHADGQPRSWDEYLPETWIHSLPMYAAMGFAVLAKGPIGVLLPSAIIGLHLLVRREVDDPLGPGPNGWWNQAWWGFRTIFRTMLPKKTLYAAWRMRVPLGGLVVGLIALPWYVAVGQQTDGAWLAGFLGGHNVGRFVQPMENHRGPFFYYPLVILLGTFPWSVFVPLSVWQLRHRLWHGSEWNASYAFLACWAGLWIGFFSCAQTKLPNYILPAYPAVALFMGCFLFDWQRDGDHFLATTFRHSCRVLAAIGAVLLLAMPVVASFFLPNESWLALIGCIPLFGGGVAYAASLRNDRRQAVRTLAITAVGLAVLIVGIAPARVARYQDGPYFGTLVRGSLSPQETPDLATFDYFAPNLVFYLGRPVDRLKKSEQITAFFEDHPHGYLLTRSDRLEDLRDEIPHDVGILAQQRRFLRRHDLVLLGRAPQTATVRTAERR</sequence>
<evidence type="ECO:0000313" key="10">
    <source>
        <dbReference type="EMBL" id="HEN15515.1"/>
    </source>
</evidence>
<dbReference type="InterPro" id="IPR038731">
    <property type="entry name" value="RgtA/B/C-like"/>
</dbReference>
<dbReference type="GO" id="GO:0005886">
    <property type="term" value="C:plasma membrane"/>
    <property type="evidence" value="ECO:0007669"/>
    <property type="project" value="UniProtKB-SubCell"/>
</dbReference>
<dbReference type="AlphaFoldDB" id="A0A7C2P5V2"/>
<reference evidence="10" key="1">
    <citation type="journal article" date="2020" name="mSystems">
        <title>Genome- and Community-Level Interaction Insights into Carbon Utilization and Element Cycling Functions of Hydrothermarchaeota in Hydrothermal Sediment.</title>
        <authorList>
            <person name="Zhou Z."/>
            <person name="Liu Y."/>
            <person name="Xu W."/>
            <person name="Pan J."/>
            <person name="Luo Z.H."/>
            <person name="Li M."/>
        </authorList>
    </citation>
    <scope>NUCLEOTIDE SEQUENCE [LARGE SCALE GENOMIC DNA]</scope>
    <source>
        <strain evidence="10">SpSt-339</strain>
    </source>
</reference>
<accession>A0A7C2P5V2</accession>
<feature type="transmembrane region" description="Helical" evidence="8">
    <location>
        <begin position="473"/>
        <end position="491"/>
    </location>
</feature>
<evidence type="ECO:0000256" key="5">
    <source>
        <dbReference type="ARBA" id="ARBA00022692"/>
    </source>
</evidence>
<dbReference type="GO" id="GO:0009103">
    <property type="term" value="P:lipopolysaccharide biosynthetic process"/>
    <property type="evidence" value="ECO:0007669"/>
    <property type="project" value="UniProtKB-ARBA"/>
</dbReference>
<keyword evidence="6 8" id="KW-1133">Transmembrane helix</keyword>
<dbReference type="GO" id="GO:0010041">
    <property type="term" value="P:response to iron(III) ion"/>
    <property type="evidence" value="ECO:0007669"/>
    <property type="project" value="TreeGrafter"/>
</dbReference>
<keyword evidence="2" id="KW-1003">Cell membrane</keyword>
<comment type="caution">
    <text evidence="10">The sequence shown here is derived from an EMBL/GenBank/DDBJ whole genome shotgun (WGS) entry which is preliminary data.</text>
</comment>
<protein>
    <submittedName>
        <fullName evidence="10">Glycosyltransferase family 39 protein</fullName>
    </submittedName>
</protein>
<feature type="transmembrane region" description="Helical" evidence="8">
    <location>
        <begin position="318"/>
        <end position="341"/>
    </location>
</feature>
<keyword evidence="4 10" id="KW-0808">Transferase</keyword>
<evidence type="ECO:0000256" key="1">
    <source>
        <dbReference type="ARBA" id="ARBA00004651"/>
    </source>
</evidence>
<feature type="transmembrane region" description="Helical" evidence="8">
    <location>
        <begin position="72"/>
        <end position="91"/>
    </location>
</feature>
<name>A0A7C2P5V2_9PLAN</name>
<feature type="transmembrane region" description="Helical" evidence="8">
    <location>
        <begin position="378"/>
        <end position="398"/>
    </location>
</feature>
<feature type="transmembrane region" description="Helical" evidence="8">
    <location>
        <begin position="145"/>
        <end position="162"/>
    </location>
</feature>
<evidence type="ECO:0000256" key="2">
    <source>
        <dbReference type="ARBA" id="ARBA00022475"/>
    </source>
</evidence>
<dbReference type="EMBL" id="DSOK01000246">
    <property type="protein sequence ID" value="HEN15515.1"/>
    <property type="molecule type" value="Genomic_DNA"/>
</dbReference>
<keyword evidence="5 8" id="KW-0812">Transmembrane</keyword>
<evidence type="ECO:0000256" key="3">
    <source>
        <dbReference type="ARBA" id="ARBA00022676"/>
    </source>
</evidence>
<evidence type="ECO:0000256" key="8">
    <source>
        <dbReference type="SAM" id="Phobius"/>
    </source>
</evidence>
<feature type="transmembrane region" description="Helical" evidence="8">
    <location>
        <begin position="443"/>
        <end position="461"/>
    </location>
</feature>
<feature type="transmembrane region" description="Helical" evidence="8">
    <location>
        <begin position="418"/>
        <end position="437"/>
    </location>
</feature>
<feature type="transmembrane region" description="Helical" evidence="8">
    <location>
        <begin position="121"/>
        <end position="140"/>
    </location>
</feature>
<dbReference type="GO" id="GO:0016763">
    <property type="term" value="F:pentosyltransferase activity"/>
    <property type="evidence" value="ECO:0007669"/>
    <property type="project" value="TreeGrafter"/>
</dbReference>
<dbReference type="PANTHER" id="PTHR33908:SF3">
    <property type="entry name" value="UNDECAPRENYL PHOSPHATE-ALPHA-4-AMINO-4-DEOXY-L-ARABINOSE ARABINOSYL TRANSFERASE"/>
    <property type="match status" value="1"/>
</dbReference>
<proteinExistence type="predicted"/>
<feature type="transmembrane region" description="Helical" evidence="8">
    <location>
        <begin position="264"/>
        <end position="284"/>
    </location>
</feature>
<keyword evidence="3" id="KW-0328">Glycosyltransferase</keyword>
<keyword evidence="7 8" id="KW-0472">Membrane</keyword>
<dbReference type="PANTHER" id="PTHR33908">
    <property type="entry name" value="MANNOSYLTRANSFERASE YKCB-RELATED"/>
    <property type="match status" value="1"/>
</dbReference>
<feature type="transmembrane region" description="Helical" evidence="8">
    <location>
        <begin position="195"/>
        <end position="224"/>
    </location>
</feature>
<gene>
    <name evidence="10" type="ORF">ENQ76_08620</name>
</gene>
<dbReference type="InterPro" id="IPR050297">
    <property type="entry name" value="LipidA_mod_glycosyltrf_83"/>
</dbReference>
<comment type="subcellular location">
    <subcellularLocation>
        <location evidence="1">Cell membrane</location>
        <topology evidence="1">Multi-pass membrane protein</topology>
    </subcellularLocation>
</comment>
<evidence type="ECO:0000256" key="6">
    <source>
        <dbReference type="ARBA" id="ARBA00022989"/>
    </source>
</evidence>
<feature type="transmembrane region" description="Helical" evidence="8">
    <location>
        <begin position="353"/>
        <end position="372"/>
    </location>
</feature>
<feature type="domain" description="Glycosyltransferase RgtA/B/C/D-like" evidence="9">
    <location>
        <begin position="69"/>
        <end position="165"/>
    </location>
</feature>
<organism evidence="10">
    <name type="scientific">Schlesneria paludicola</name>
    <dbReference type="NCBI Taxonomy" id="360056"/>
    <lineage>
        <taxon>Bacteria</taxon>
        <taxon>Pseudomonadati</taxon>
        <taxon>Planctomycetota</taxon>
        <taxon>Planctomycetia</taxon>
        <taxon>Planctomycetales</taxon>
        <taxon>Planctomycetaceae</taxon>
        <taxon>Schlesneria</taxon>
    </lineage>
</organism>
<evidence type="ECO:0000256" key="4">
    <source>
        <dbReference type="ARBA" id="ARBA00022679"/>
    </source>
</evidence>
<evidence type="ECO:0000256" key="7">
    <source>
        <dbReference type="ARBA" id="ARBA00023136"/>
    </source>
</evidence>
<dbReference type="Pfam" id="PF13231">
    <property type="entry name" value="PMT_2"/>
    <property type="match status" value="1"/>
</dbReference>